<organism evidence="2 3">
    <name type="scientific">Streptantibioticus silvisoli</name>
    <dbReference type="NCBI Taxonomy" id="2705255"/>
    <lineage>
        <taxon>Bacteria</taxon>
        <taxon>Bacillati</taxon>
        <taxon>Actinomycetota</taxon>
        <taxon>Actinomycetes</taxon>
        <taxon>Kitasatosporales</taxon>
        <taxon>Streptomycetaceae</taxon>
        <taxon>Streptantibioticus</taxon>
    </lineage>
</organism>
<evidence type="ECO:0000256" key="1">
    <source>
        <dbReference type="SAM" id="MobiDB-lite"/>
    </source>
</evidence>
<dbReference type="Proteomes" id="UP001156398">
    <property type="component" value="Unassembled WGS sequence"/>
</dbReference>
<gene>
    <name evidence="2" type="ORF">POF43_014500</name>
</gene>
<name>A0ABT6VZK5_9ACTN</name>
<proteinExistence type="predicted"/>
<feature type="compositionally biased region" description="Gly residues" evidence="1">
    <location>
        <begin position="182"/>
        <end position="202"/>
    </location>
</feature>
<evidence type="ECO:0000313" key="2">
    <source>
        <dbReference type="EMBL" id="MDI5963911.1"/>
    </source>
</evidence>
<sequence length="702" mass="69315">MAGETGENPGQDEERPKPPAPREPKTETTLTTRVRINIPGSRPIPPVVLRTPVADTGNADSDDAAQDAPAPPSGAADATQAMPRWAAPSAPGNASGAPEGPGGTSGGGTSGAPFSPPSGEKEKPPPSDWFAPRKTPPQPAAGRSGGAPGPTVPPQGPGPQPFTPQGPATGGTPAPGFDDGTGFPGTGGGYGDGDGFGAGPRGPRGASGTQPPPNIPYLGENPPVPPPPFPGQQSAPGTRAPQAPGDPFGAGPSTGRPFGTDTPPAGTQGGAGQDTVAFPGFHHPDPALRPGGAGPAGPSGPTTGPATGAMRTPTAGGTGFPPPGGPRPGGPRPGGPAAGATADPTDTVAGGFPPVTADGTPPAAPAPSGPSQTPPPAGKAAAGKPARKGRSKPMLLIGVLVTVAAIAYGAGLLMDHADVPNGTLVLGVNIGGDSRQQAVKALNTAVGDRSTAPLKVKVGSKVVELKPELAGLSIDTQTTVDGVAHRDYNPVPVIESLFGGTHQVAPHVTVDQEKLHSQLQPLTGGTGGGSDGMVKFVDGTPVAVPGKPYQAVDEAASAGKITAAYERRAQTGVDEPVDLPVTVHQPLVTRAALAQAIKTIGDPAMSGRITVVAGGRSVPFSPQLSLSKVLTIVAVPGTGQLTLHIDLPELQTLYGTAFDGVLLERANGSKTPVTPADVASAMLPELRKTAPSKTATITNVAE</sequence>
<feature type="compositionally biased region" description="Low complexity" evidence="1">
    <location>
        <begin position="165"/>
        <end position="181"/>
    </location>
</feature>
<evidence type="ECO:0008006" key="4">
    <source>
        <dbReference type="Google" id="ProtNLM"/>
    </source>
</evidence>
<feature type="compositionally biased region" description="Pro residues" evidence="1">
    <location>
        <begin position="362"/>
        <end position="377"/>
    </location>
</feature>
<comment type="caution">
    <text evidence="2">The sequence shown here is derived from an EMBL/GenBank/DDBJ whole genome shotgun (WGS) entry which is preliminary data.</text>
</comment>
<feature type="compositionally biased region" description="Low complexity" evidence="1">
    <location>
        <begin position="338"/>
        <end position="361"/>
    </location>
</feature>
<evidence type="ECO:0000313" key="3">
    <source>
        <dbReference type="Proteomes" id="UP001156398"/>
    </source>
</evidence>
<feature type="compositionally biased region" description="Gly residues" evidence="1">
    <location>
        <begin position="99"/>
        <end position="110"/>
    </location>
</feature>
<feature type="compositionally biased region" description="Pro residues" evidence="1">
    <location>
        <begin position="320"/>
        <end position="334"/>
    </location>
</feature>
<accession>A0ABT6VZK5</accession>
<feature type="compositionally biased region" description="Low complexity" evidence="1">
    <location>
        <begin position="86"/>
        <end position="98"/>
    </location>
</feature>
<reference evidence="2 3" key="1">
    <citation type="submission" date="2023-05" db="EMBL/GenBank/DDBJ databases">
        <title>Streptantibioticus silvisoli sp. nov., acidotolerant actinomycetes 1 from pine litter.</title>
        <authorList>
            <person name="Swiecimska M."/>
            <person name="Golinska P."/>
            <person name="Sangal V."/>
            <person name="Wachnowicz B."/>
            <person name="Goodfellow M."/>
        </authorList>
    </citation>
    <scope>NUCLEOTIDE SEQUENCE [LARGE SCALE GENOMIC DNA]</scope>
    <source>
        <strain evidence="2 3">SL54</strain>
    </source>
</reference>
<feature type="region of interest" description="Disordered" evidence="1">
    <location>
        <begin position="1"/>
        <end position="389"/>
    </location>
</feature>
<feature type="compositionally biased region" description="Pro residues" evidence="1">
    <location>
        <begin position="150"/>
        <end position="164"/>
    </location>
</feature>
<dbReference type="RefSeq" id="WP_271323797.1">
    <property type="nucleotide sequence ID" value="NZ_JAAGKO020000018.1"/>
</dbReference>
<feature type="compositionally biased region" description="Basic and acidic residues" evidence="1">
    <location>
        <begin position="12"/>
        <end position="26"/>
    </location>
</feature>
<dbReference type="EMBL" id="JAAGKO020000018">
    <property type="protein sequence ID" value="MDI5963911.1"/>
    <property type="molecule type" value="Genomic_DNA"/>
</dbReference>
<keyword evidence="3" id="KW-1185">Reference proteome</keyword>
<feature type="compositionally biased region" description="Low complexity" evidence="1">
    <location>
        <begin position="299"/>
        <end position="315"/>
    </location>
</feature>
<protein>
    <recommendedName>
        <fullName evidence="4">Peptidoglycan binding domain-containing protein</fullName>
    </recommendedName>
</protein>